<protein>
    <recommendedName>
        <fullName evidence="3">TMV resistance protein N</fullName>
    </recommendedName>
</protein>
<gene>
    <name evidence="1" type="ORF">CJ030_MR5G006242</name>
</gene>
<name>A0A6A1VL57_9ROSI</name>
<comment type="caution">
    <text evidence="1">The sequence shown here is derived from an EMBL/GenBank/DDBJ whole genome shotgun (WGS) entry which is preliminary data.</text>
</comment>
<evidence type="ECO:0000313" key="2">
    <source>
        <dbReference type="Proteomes" id="UP000516437"/>
    </source>
</evidence>
<keyword evidence="2" id="KW-1185">Reference proteome</keyword>
<sequence length="52" mass="5963">MEEEMGRFNAHVGFNVIKNRLCSKQVFIVLDDADEIEQIEALACSIEWFGSE</sequence>
<dbReference type="OrthoDB" id="1930487at2759"/>
<dbReference type="AlphaFoldDB" id="A0A6A1VL57"/>
<proteinExistence type="predicted"/>
<dbReference type="EMBL" id="RXIC02000023">
    <property type="protein sequence ID" value="KAB1212548.1"/>
    <property type="molecule type" value="Genomic_DNA"/>
</dbReference>
<dbReference type="Proteomes" id="UP000516437">
    <property type="component" value="Chromosome 5"/>
</dbReference>
<evidence type="ECO:0000313" key="1">
    <source>
        <dbReference type="EMBL" id="KAB1212548.1"/>
    </source>
</evidence>
<accession>A0A6A1VL57</accession>
<reference evidence="1 2" key="1">
    <citation type="journal article" date="2019" name="Plant Biotechnol. J.">
        <title>The red bayberry genome and genetic basis of sex determination.</title>
        <authorList>
            <person name="Jia H.M."/>
            <person name="Jia H.J."/>
            <person name="Cai Q.L."/>
            <person name="Wang Y."/>
            <person name="Zhao H.B."/>
            <person name="Yang W.F."/>
            <person name="Wang G.Y."/>
            <person name="Li Y.H."/>
            <person name="Zhan D.L."/>
            <person name="Shen Y.T."/>
            <person name="Niu Q.F."/>
            <person name="Chang L."/>
            <person name="Qiu J."/>
            <person name="Zhao L."/>
            <person name="Xie H.B."/>
            <person name="Fu W.Y."/>
            <person name="Jin J."/>
            <person name="Li X.W."/>
            <person name="Jiao Y."/>
            <person name="Zhou C.C."/>
            <person name="Tu T."/>
            <person name="Chai C.Y."/>
            <person name="Gao J.L."/>
            <person name="Fan L.J."/>
            <person name="van de Weg E."/>
            <person name="Wang J.Y."/>
            <person name="Gao Z.S."/>
        </authorList>
    </citation>
    <scope>NUCLEOTIDE SEQUENCE [LARGE SCALE GENOMIC DNA]</scope>
    <source>
        <tissue evidence="1">Leaves</tissue>
    </source>
</reference>
<organism evidence="1 2">
    <name type="scientific">Morella rubra</name>
    <name type="common">Chinese bayberry</name>
    <dbReference type="NCBI Taxonomy" id="262757"/>
    <lineage>
        <taxon>Eukaryota</taxon>
        <taxon>Viridiplantae</taxon>
        <taxon>Streptophyta</taxon>
        <taxon>Embryophyta</taxon>
        <taxon>Tracheophyta</taxon>
        <taxon>Spermatophyta</taxon>
        <taxon>Magnoliopsida</taxon>
        <taxon>eudicotyledons</taxon>
        <taxon>Gunneridae</taxon>
        <taxon>Pentapetalae</taxon>
        <taxon>rosids</taxon>
        <taxon>fabids</taxon>
        <taxon>Fagales</taxon>
        <taxon>Myricaceae</taxon>
        <taxon>Morella</taxon>
    </lineage>
</organism>
<evidence type="ECO:0008006" key="3">
    <source>
        <dbReference type="Google" id="ProtNLM"/>
    </source>
</evidence>